<organism evidence="1 2">
    <name type="scientific">Pokkaliibacter plantistimulans</name>
    <dbReference type="NCBI Taxonomy" id="1635171"/>
    <lineage>
        <taxon>Bacteria</taxon>
        <taxon>Pseudomonadati</taxon>
        <taxon>Pseudomonadota</taxon>
        <taxon>Gammaproteobacteria</taxon>
        <taxon>Oceanospirillales</taxon>
        <taxon>Balneatrichaceae</taxon>
        <taxon>Pokkaliibacter</taxon>
    </lineage>
</organism>
<reference evidence="1 2" key="1">
    <citation type="submission" date="2015-03" db="EMBL/GenBank/DDBJ databases">
        <authorList>
            <person name="Krishnan R."/>
            <person name="Midha S."/>
            <person name="Patil P.B."/>
            <person name="Rameshkumar N."/>
        </authorList>
    </citation>
    <scope>NUCLEOTIDE SEQUENCE [LARGE SCALE GENOMIC DNA]</scope>
    <source>
        <strain evidence="1 2">L1E11</strain>
    </source>
</reference>
<proteinExistence type="predicted"/>
<protein>
    <submittedName>
        <fullName evidence="1">Uncharacterized protein</fullName>
    </submittedName>
</protein>
<sequence>MVSMSSAFVSPPAAMGDQPPSLSAWMRSVLSLDGAGSTSSATSPEGAGILRLSPTLSQLTQWLRQAQQRLTRHRAALEPGAPELLYVATSLDAETLGTGFALMGDWEMARCYWQRACQYGLQPLHMAQAASADDALIQGATACDALRLGVCALAAGDRALLQEILQQYPTATPRLTHQVPVLDGMADSLLQAMGACLAGYTGMARQVLQLGMGQLPGDPALSGCYQGLVNMAWALLGVLNQDQDTFNAGLMGQLAVHYQWALCSGRDEEEAYICLSALAMVNLGLQCGLEQQVFDVLIPQGLISPTG</sequence>
<name>A0ABX5LYP7_9GAMM</name>
<comment type="caution">
    <text evidence="1">The sequence shown here is derived from an EMBL/GenBank/DDBJ whole genome shotgun (WGS) entry which is preliminary data.</text>
</comment>
<evidence type="ECO:0000313" key="1">
    <source>
        <dbReference type="EMBL" id="PXF30426.1"/>
    </source>
</evidence>
<gene>
    <name evidence="1" type="ORF">WH50_15255</name>
</gene>
<accession>A0ABX5LYP7</accession>
<keyword evidence="2" id="KW-1185">Reference proteome</keyword>
<dbReference type="EMBL" id="LAPT01000076">
    <property type="protein sequence ID" value="PXF30426.1"/>
    <property type="molecule type" value="Genomic_DNA"/>
</dbReference>
<evidence type="ECO:0000313" key="2">
    <source>
        <dbReference type="Proteomes" id="UP000248090"/>
    </source>
</evidence>
<dbReference type="Proteomes" id="UP000248090">
    <property type="component" value="Unassembled WGS sequence"/>
</dbReference>